<proteinExistence type="predicted"/>
<evidence type="ECO:0000313" key="1">
    <source>
        <dbReference type="EMBL" id="KKM68380.1"/>
    </source>
</evidence>
<gene>
    <name evidence="1" type="ORF">LCGC14_1461410</name>
</gene>
<protein>
    <submittedName>
        <fullName evidence="1">Uncharacterized protein</fullName>
    </submittedName>
</protein>
<comment type="caution">
    <text evidence="1">The sequence shown here is derived from an EMBL/GenBank/DDBJ whole genome shotgun (WGS) entry which is preliminary data.</text>
</comment>
<reference evidence="1" key="1">
    <citation type="journal article" date="2015" name="Nature">
        <title>Complex archaea that bridge the gap between prokaryotes and eukaryotes.</title>
        <authorList>
            <person name="Spang A."/>
            <person name="Saw J.H."/>
            <person name="Jorgensen S.L."/>
            <person name="Zaremba-Niedzwiedzka K."/>
            <person name="Martijn J."/>
            <person name="Lind A.E."/>
            <person name="van Eijk R."/>
            <person name="Schleper C."/>
            <person name="Guy L."/>
            <person name="Ettema T.J."/>
        </authorList>
    </citation>
    <scope>NUCLEOTIDE SEQUENCE</scope>
</reference>
<dbReference type="AlphaFoldDB" id="A0A0F9LVL2"/>
<dbReference type="EMBL" id="LAZR01010177">
    <property type="protein sequence ID" value="KKM68380.1"/>
    <property type="molecule type" value="Genomic_DNA"/>
</dbReference>
<accession>A0A0F9LVL2</accession>
<organism evidence="1">
    <name type="scientific">marine sediment metagenome</name>
    <dbReference type="NCBI Taxonomy" id="412755"/>
    <lineage>
        <taxon>unclassified sequences</taxon>
        <taxon>metagenomes</taxon>
        <taxon>ecological metagenomes</taxon>
    </lineage>
</organism>
<sequence>MKKLLIIIPVALIFLSAVIFLIGRFGGIDTAKNDTTSAFILSKFWKPPIANHLFVTYPESYWIRVTSLTPEVMPRVCSWSIYKNGIVWSMQVREVEWEDFTVGDTIYWPDRYGK</sequence>
<name>A0A0F9LVL2_9ZZZZ</name>